<name>B6G8Z7_9ACTN</name>
<sequence length="39" mass="4235">MAAEVRPRGMAGLSEFVLTAYLSPMDAHMGAGRMIARRI</sequence>
<dbReference type="HOGENOM" id="CLU_3307999_0_0_11"/>
<accession>B6G8Z7</accession>
<dbReference type="STRING" id="445975.COLSTE_00538"/>
<evidence type="ECO:0000313" key="1">
    <source>
        <dbReference type="EMBL" id="EEA91194.1"/>
    </source>
</evidence>
<comment type="caution">
    <text evidence="1">The sequence shown here is derived from an EMBL/GenBank/DDBJ whole genome shotgun (WGS) entry which is preliminary data.</text>
</comment>
<dbReference type="AlphaFoldDB" id="B6G8Z7"/>
<evidence type="ECO:0000313" key="2">
    <source>
        <dbReference type="Proteomes" id="UP000003560"/>
    </source>
</evidence>
<reference evidence="1 2" key="2">
    <citation type="submission" date="2008-10" db="EMBL/GenBank/DDBJ databases">
        <authorList>
            <person name="Fulton L."/>
            <person name="Clifton S."/>
            <person name="Fulton B."/>
            <person name="Xu J."/>
            <person name="Minx P."/>
            <person name="Pepin K.H."/>
            <person name="Johnson M."/>
            <person name="Thiruvilangam P."/>
            <person name="Bhonagiri V."/>
            <person name="Nash W.E."/>
            <person name="Mardis E.R."/>
            <person name="Wilson R.K."/>
        </authorList>
    </citation>
    <scope>NUCLEOTIDE SEQUENCE [LARGE SCALE GENOMIC DNA]</scope>
    <source>
        <strain evidence="1 2">DSM 13279</strain>
    </source>
</reference>
<organism evidence="1 2">
    <name type="scientific">Collinsella stercoris DSM 13279</name>
    <dbReference type="NCBI Taxonomy" id="445975"/>
    <lineage>
        <taxon>Bacteria</taxon>
        <taxon>Bacillati</taxon>
        <taxon>Actinomycetota</taxon>
        <taxon>Coriobacteriia</taxon>
        <taxon>Coriobacteriales</taxon>
        <taxon>Coriobacteriaceae</taxon>
        <taxon>Collinsella</taxon>
    </lineage>
</organism>
<reference evidence="1 2" key="1">
    <citation type="submission" date="2008-10" db="EMBL/GenBank/DDBJ databases">
        <title>Draft genome sequence of Collinsella stercoris (DSM 13279).</title>
        <authorList>
            <person name="Sudarsanam P."/>
            <person name="Ley R."/>
            <person name="Guruge J."/>
            <person name="Turnbaugh P.J."/>
            <person name="Mahowald M."/>
            <person name="Liep D."/>
            <person name="Gordon J."/>
        </authorList>
    </citation>
    <scope>NUCLEOTIDE SEQUENCE [LARGE SCALE GENOMIC DNA]</scope>
    <source>
        <strain evidence="1 2">DSM 13279</strain>
    </source>
</reference>
<dbReference type="EMBL" id="ABXJ01000030">
    <property type="protein sequence ID" value="EEA91194.1"/>
    <property type="molecule type" value="Genomic_DNA"/>
</dbReference>
<gene>
    <name evidence="1" type="ORF">COLSTE_00538</name>
</gene>
<protein>
    <submittedName>
        <fullName evidence="1">Uncharacterized protein</fullName>
    </submittedName>
</protein>
<dbReference type="Proteomes" id="UP000003560">
    <property type="component" value="Unassembled WGS sequence"/>
</dbReference>
<proteinExistence type="predicted"/>
<keyword evidence="2" id="KW-1185">Reference proteome</keyword>